<dbReference type="Pfam" id="PF03069">
    <property type="entry name" value="FmdA_AmdA"/>
    <property type="match status" value="1"/>
</dbReference>
<evidence type="ECO:0000313" key="3">
    <source>
        <dbReference type="Proteomes" id="UP001220962"/>
    </source>
</evidence>
<sequence length="518" mass="57030">MGGRISRKVCLTVTAFLVLSSVDYVGYSNISEASSKPETHYLAANADNVRWGNIGKGAPVLTVNSGDIVTVEAITHHSGDDYERMIEGDAGVEDIFHWDSEHKHMADRGPGVHIMTGPIEVKGAEPGDVLEVRILDMQLRPNGNEKYAGQTYGVNVAANWGYLYGEMIEEPKKREVVTIYEMSSDGVTDYATALYNYMWTPQTDPDGKVHPIIKYPGIVVDHDTIEKNFNVLEGVQVPVRLHFGTMAVAPKEADIVDSVPPSYYGGNIDDWRVTEGATMYYPVSVEGALLTVGDPHAGQGDSELNGTAIETSVTGDIQLILHKKDQLSPKLSELNYPLLENENEWVIHGFSYTNYLEELGANAQEEIYNQSSLDKAMKDAAFKTKSFLMKGMNLSEDEAYSLMSISSDFGITQVVDGNWGVHAVINKGQFGDAEQKTVGLRNSFESFGAKVGWEPRAETITIRYNGNTLSMRVGESTGTYNGKKLKLTAKVELSDSHTAVVSEYFAEFYKSKLSKTNH</sequence>
<dbReference type="Gene3D" id="2.60.120.580">
    <property type="entry name" value="Acetamidase/Formamidase-like domains"/>
    <property type="match status" value="2"/>
</dbReference>
<reference evidence="2" key="1">
    <citation type="submission" date="2023-02" db="EMBL/GenBank/DDBJ databases">
        <title>Pathogen: clinical or host-associated sample.</title>
        <authorList>
            <person name="Hergert J."/>
            <person name="Casey R."/>
            <person name="Wagner J."/>
            <person name="Young E.L."/>
            <person name="Oakeson K.F."/>
        </authorList>
    </citation>
    <scope>NUCLEOTIDE SEQUENCE</scope>
    <source>
        <strain evidence="2">2022CK-00830</strain>
    </source>
</reference>
<evidence type="ECO:0000259" key="1">
    <source>
        <dbReference type="Pfam" id="PF07833"/>
    </source>
</evidence>
<name>A0AAX3N125_9BACL</name>
<dbReference type="Gene3D" id="3.30.457.10">
    <property type="entry name" value="Copper amine oxidase-like, N-terminal domain"/>
    <property type="match status" value="1"/>
</dbReference>
<dbReference type="Proteomes" id="UP001220962">
    <property type="component" value="Chromosome"/>
</dbReference>
<dbReference type="AlphaFoldDB" id="A0AAX3N125"/>
<dbReference type="SUPFAM" id="SSF55383">
    <property type="entry name" value="Copper amine oxidase, domain N"/>
    <property type="match status" value="1"/>
</dbReference>
<gene>
    <name evidence="2" type="ORF">PUW23_04790</name>
</gene>
<dbReference type="InterPro" id="IPR012854">
    <property type="entry name" value="Cu_amine_oxidase-like_N"/>
</dbReference>
<accession>A0AAX3N125</accession>
<dbReference type="EMBL" id="CP118101">
    <property type="protein sequence ID" value="WDH83560.1"/>
    <property type="molecule type" value="Genomic_DNA"/>
</dbReference>
<dbReference type="PANTHER" id="PTHR31891:SF1">
    <property type="entry name" value="FORMAMIDASE C869.04-RELATED"/>
    <property type="match status" value="1"/>
</dbReference>
<dbReference type="SUPFAM" id="SSF141130">
    <property type="entry name" value="Acetamidase/Formamidase-like"/>
    <property type="match status" value="1"/>
</dbReference>
<proteinExistence type="predicted"/>
<evidence type="ECO:0000313" key="2">
    <source>
        <dbReference type="EMBL" id="WDH83560.1"/>
    </source>
</evidence>
<feature type="domain" description="Copper amine oxidase-like N-terminal" evidence="1">
    <location>
        <begin position="436"/>
        <end position="513"/>
    </location>
</feature>
<protein>
    <submittedName>
        <fullName evidence="2">Acetamidase/formamidase family protein</fullName>
    </submittedName>
</protein>
<dbReference type="PANTHER" id="PTHR31891">
    <property type="entry name" value="FORMAMIDASE C869.04-RELATED"/>
    <property type="match status" value="1"/>
</dbReference>
<dbReference type="RefSeq" id="WP_047913356.1">
    <property type="nucleotide sequence ID" value="NZ_CP118101.1"/>
</dbReference>
<dbReference type="InterPro" id="IPR036582">
    <property type="entry name" value="Mao_N_sf"/>
</dbReference>
<dbReference type="Pfam" id="PF07833">
    <property type="entry name" value="Cu_amine_oxidN1"/>
    <property type="match status" value="1"/>
</dbReference>
<dbReference type="Gene3D" id="3.10.28.20">
    <property type="entry name" value="Acetamidase/Formamidase-like domains"/>
    <property type="match status" value="1"/>
</dbReference>
<organism evidence="2 3">
    <name type="scientific">Paenibacillus urinalis</name>
    <dbReference type="NCBI Taxonomy" id="521520"/>
    <lineage>
        <taxon>Bacteria</taxon>
        <taxon>Bacillati</taxon>
        <taxon>Bacillota</taxon>
        <taxon>Bacilli</taxon>
        <taxon>Bacillales</taxon>
        <taxon>Paenibacillaceae</taxon>
        <taxon>Paenibacillus</taxon>
    </lineage>
</organism>
<dbReference type="InterPro" id="IPR004304">
    <property type="entry name" value="FmdA_AmdA"/>
</dbReference>
<dbReference type="GO" id="GO:0016811">
    <property type="term" value="F:hydrolase activity, acting on carbon-nitrogen (but not peptide) bonds, in linear amides"/>
    <property type="evidence" value="ECO:0007669"/>
    <property type="project" value="InterPro"/>
</dbReference>